<reference evidence="4" key="1">
    <citation type="submission" date="2021-01" db="EMBL/GenBank/DDBJ databases">
        <title>Whole genome shotgun sequence of Planotetraspora silvatica NBRC 100141.</title>
        <authorList>
            <person name="Komaki H."/>
            <person name="Tamura T."/>
        </authorList>
    </citation>
    <scope>NUCLEOTIDE SEQUENCE</scope>
    <source>
        <strain evidence="4">NBRC 100141</strain>
    </source>
</reference>
<dbReference type="InterPro" id="IPR036366">
    <property type="entry name" value="PGBDSf"/>
</dbReference>
<dbReference type="RefSeq" id="WP_203979488.1">
    <property type="nucleotide sequence ID" value="NZ_BAAAKY010000004.1"/>
</dbReference>
<dbReference type="Pfam" id="PF01471">
    <property type="entry name" value="PG_binding_1"/>
    <property type="match status" value="1"/>
</dbReference>
<feature type="domain" description="Peptidoglycan binding-like" evidence="3">
    <location>
        <begin position="125"/>
        <end position="171"/>
    </location>
</feature>
<dbReference type="Gene3D" id="1.10.101.10">
    <property type="entry name" value="PGBD-like superfamily/PGBD"/>
    <property type="match status" value="1"/>
</dbReference>
<sequence>MSAPWGRRVGTIAVVVVLGVGLAGAAMAVLGRPPSAPPAPQVSTGTAPVTRGMVVERVRFAGTLGFDGSYPVAHQAAAGILTALAEAGSTVTRGAALYAVANQPVRLLYGALPAYRDLRPGMTAGPDVRQLEKNIVALGLDPGRYITVDETFTAATAAAVRRWQAKWGLPAAQRTGALPLGAVVFAPGALRIAQPQAAVGTRVGPGMPVLTATSTHRVVTADIPTGRSGSLHPGDAVQVTVAGAAPVPGTLVRMSRVATTQQDQNGQPGVATVQVTVKLTLPPGTADLDQAPVGLLVSSATKQNVLLVPLAALTPKPGGGFRVRLSTGDYVEVRPGLYDEVAGTVEVTGALTPGQLVEVPAR</sequence>
<accession>A0A8J3V4T0</accession>
<keyword evidence="5" id="KW-1185">Reference proteome</keyword>
<gene>
    <name evidence="4" type="ORF">Psi02_64040</name>
</gene>
<evidence type="ECO:0000259" key="3">
    <source>
        <dbReference type="Pfam" id="PF01471"/>
    </source>
</evidence>
<evidence type="ECO:0000256" key="2">
    <source>
        <dbReference type="ARBA" id="ARBA00023054"/>
    </source>
</evidence>
<protein>
    <recommendedName>
        <fullName evidence="3">Peptidoglycan binding-like domain-containing protein</fullName>
    </recommendedName>
</protein>
<proteinExistence type="predicted"/>
<dbReference type="PANTHER" id="PTHR32347">
    <property type="entry name" value="EFFLUX SYSTEM COMPONENT YKNX-RELATED"/>
    <property type="match status" value="1"/>
</dbReference>
<name>A0A8J3V4T0_9ACTN</name>
<evidence type="ECO:0000256" key="1">
    <source>
        <dbReference type="ARBA" id="ARBA00004196"/>
    </source>
</evidence>
<organism evidence="4 5">
    <name type="scientific">Planotetraspora silvatica</name>
    <dbReference type="NCBI Taxonomy" id="234614"/>
    <lineage>
        <taxon>Bacteria</taxon>
        <taxon>Bacillati</taxon>
        <taxon>Actinomycetota</taxon>
        <taxon>Actinomycetes</taxon>
        <taxon>Streptosporangiales</taxon>
        <taxon>Streptosporangiaceae</taxon>
        <taxon>Planotetraspora</taxon>
    </lineage>
</organism>
<dbReference type="InterPro" id="IPR002477">
    <property type="entry name" value="Peptidoglycan-bd-like"/>
</dbReference>
<evidence type="ECO:0000313" key="4">
    <source>
        <dbReference type="EMBL" id="GII49980.1"/>
    </source>
</evidence>
<dbReference type="EMBL" id="BOOQ01000047">
    <property type="protein sequence ID" value="GII49980.1"/>
    <property type="molecule type" value="Genomic_DNA"/>
</dbReference>
<comment type="caution">
    <text evidence="4">The sequence shown here is derived from an EMBL/GenBank/DDBJ whole genome shotgun (WGS) entry which is preliminary data.</text>
</comment>
<dbReference type="SUPFAM" id="SSF47090">
    <property type="entry name" value="PGBD-like"/>
    <property type="match status" value="1"/>
</dbReference>
<evidence type="ECO:0000313" key="5">
    <source>
        <dbReference type="Proteomes" id="UP000644610"/>
    </source>
</evidence>
<dbReference type="Proteomes" id="UP000644610">
    <property type="component" value="Unassembled WGS sequence"/>
</dbReference>
<dbReference type="InterPro" id="IPR050465">
    <property type="entry name" value="UPF0194_transport"/>
</dbReference>
<dbReference type="InterPro" id="IPR036365">
    <property type="entry name" value="PGBD-like_sf"/>
</dbReference>
<dbReference type="GO" id="GO:0030313">
    <property type="term" value="C:cell envelope"/>
    <property type="evidence" value="ECO:0007669"/>
    <property type="project" value="UniProtKB-SubCell"/>
</dbReference>
<keyword evidence="2" id="KW-0175">Coiled coil</keyword>
<dbReference type="AlphaFoldDB" id="A0A8J3V4T0"/>
<comment type="subcellular location">
    <subcellularLocation>
        <location evidence="1">Cell envelope</location>
    </subcellularLocation>
</comment>